<evidence type="ECO:0000313" key="3">
    <source>
        <dbReference type="Proteomes" id="UP000242427"/>
    </source>
</evidence>
<dbReference type="Gene3D" id="3.10.180.10">
    <property type="entry name" value="2,3-Dihydroxybiphenyl 1,2-Dioxygenase, domain 1"/>
    <property type="match status" value="1"/>
</dbReference>
<dbReference type="PANTHER" id="PTHR33990:SF2">
    <property type="entry name" value="PHNB-LIKE DOMAIN-CONTAINING PROTEIN"/>
    <property type="match status" value="1"/>
</dbReference>
<protein>
    <recommendedName>
        <fullName evidence="1">PhnB-like domain-containing protein</fullName>
    </recommendedName>
</protein>
<dbReference type="AlphaFoldDB" id="A0A9X7PJ51"/>
<dbReference type="InterPro" id="IPR009725">
    <property type="entry name" value="3_dmu_93_MTrfase"/>
</dbReference>
<keyword evidence="3" id="KW-1185">Reference proteome</keyword>
<dbReference type="OrthoDB" id="9806473at2"/>
<dbReference type="Pfam" id="PF06983">
    <property type="entry name" value="3-dmu-9_3-mt"/>
    <property type="match status" value="1"/>
</dbReference>
<evidence type="ECO:0000259" key="1">
    <source>
        <dbReference type="Pfam" id="PF06983"/>
    </source>
</evidence>
<sequence>MDGLSGPESGLLVSVRINQKIKPFLWFDGRAEEAAAHYVSVFDDSRVVAVQRYGEAGPGAPGSVMTVEFELAGQRFVALNGGPQFSFTEAVSFSVDCADQEEVDRFWARLGEGGEEGPCGWLKDRFGLSWQVTPRRLVELLNDPDRAAAERVMRAMMGMRKIDIQGLEDAYQG</sequence>
<accession>A0A9X7PJ51</accession>
<dbReference type="EMBL" id="PXWG01000007">
    <property type="protein sequence ID" value="PSJ29741.1"/>
    <property type="molecule type" value="Genomic_DNA"/>
</dbReference>
<dbReference type="SUPFAM" id="SSF54593">
    <property type="entry name" value="Glyoxalase/Bleomycin resistance protein/Dihydroxybiphenyl dioxygenase"/>
    <property type="match status" value="1"/>
</dbReference>
<dbReference type="PANTHER" id="PTHR33990">
    <property type="entry name" value="PROTEIN YJDN-RELATED"/>
    <property type="match status" value="1"/>
</dbReference>
<dbReference type="PIRSF" id="PIRSF021700">
    <property type="entry name" value="3_dmu_93_MTrfase"/>
    <property type="match status" value="1"/>
</dbReference>
<organism evidence="2 3">
    <name type="scientific">Streptosporangium nondiastaticum</name>
    <dbReference type="NCBI Taxonomy" id="35764"/>
    <lineage>
        <taxon>Bacteria</taxon>
        <taxon>Bacillati</taxon>
        <taxon>Actinomycetota</taxon>
        <taxon>Actinomycetes</taxon>
        <taxon>Streptosporangiales</taxon>
        <taxon>Streptosporangiaceae</taxon>
        <taxon>Streptosporangium</taxon>
    </lineage>
</organism>
<comment type="caution">
    <text evidence="2">The sequence shown here is derived from an EMBL/GenBank/DDBJ whole genome shotgun (WGS) entry which is preliminary data.</text>
</comment>
<gene>
    <name evidence="2" type="ORF">B7P34_05665</name>
</gene>
<name>A0A9X7PJ51_9ACTN</name>
<feature type="domain" description="PhnB-like" evidence="1">
    <location>
        <begin position="19"/>
        <end position="133"/>
    </location>
</feature>
<dbReference type="InterPro" id="IPR029068">
    <property type="entry name" value="Glyas_Bleomycin-R_OHBP_Dase"/>
</dbReference>
<dbReference type="Proteomes" id="UP000242427">
    <property type="component" value="Unassembled WGS sequence"/>
</dbReference>
<evidence type="ECO:0000313" key="2">
    <source>
        <dbReference type="EMBL" id="PSJ29741.1"/>
    </source>
</evidence>
<proteinExistence type="predicted"/>
<reference evidence="2 3" key="1">
    <citation type="submission" date="2018-03" db="EMBL/GenBank/DDBJ databases">
        <title>Chitinolytic properties of Streptosporangium nondiastaticum TBG75A20.</title>
        <authorList>
            <person name="Gayathri V."/>
            <person name="Shiburaj S."/>
        </authorList>
    </citation>
    <scope>NUCLEOTIDE SEQUENCE [LARGE SCALE GENOMIC DNA]</scope>
    <source>
        <strain evidence="2 3">TBG75A20</strain>
    </source>
</reference>
<dbReference type="InterPro" id="IPR028973">
    <property type="entry name" value="PhnB-like"/>
</dbReference>
<dbReference type="CDD" id="cd06588">
    <property type="entry name" value="PhnB_like"/>
    <property type="match status" value="1"/>
</dbReference>